<evidence type="ECO:0000256" key="2">
    <source>
        <dbReference type="SAM" id="SignalP"/>
    </source>
</evidence>
<proteinExistence type="predicted"/>
<organism evidence="4 5">
    <name type="scientific">Mycobacterium yunnanensis</name>
    <dbReference type="NCBI Taxonomy" id="368477"/>
    <lineage>
        <taxon>Bacteria</taxon>
        <taxon>Bacillati</taxon>
        <taxon>Actinomycetota</taxon>
        <taxon>Actinomycetes</taxon>
        <taxon>Mycobacteriales</taxon>
        <taxon>Mycobacteriaceae</taxon>
        <taxon>Mycobacterium</taxon>
    </lineage>
</organism>
<feature type="chain" id="PRO_5040962473" evidence="2">
    <location>
        <begin position="24"/>
        <end position="499"/>
    </location>
</feature>
<evidence type="ECO:0000259" key="3">
    <source>
        <dbReference type="Pfam" id="PF08237"/>
    </source>
</evidence>
<feature type="compositionally biased region" description="Gly residues" evidence="1">
    <location>
        <begin position="445"/>
        <end position="457"/>
    </location>
</feature>
<evidence type="ECO:0000256" key="1">
    <source>
        <dbReference type="SAM" id="MobiDB-lite"/>
    </source>
</evidence>
<keyword evidence="2" id="KW-0732">Signal</keyword>
<name>A0A9X3C3C4_9MYCO</name>
<feature type="compositionally biased region" description="Low complexity" evidence="1">
    <location>
        <begin position="458"/>
        <end position="480"/>
    </location>
</feature>
<reference evidence="4" key="2">
    <citation type="journal article" date="2022" name="BMC Genomics">
        <title>Comparative genome analysis of mycobacteria focusing on tRNA and non-coding RNA.</title>
        <authorList>
            <person name="Behra P.R.K."/>
            <person name="Pettersson B.M.F."/>
            <person name="Ramesh M."/>
            <person name="Das S."/>
            <person name="Dasgupta S."/>
            <person name="Kirsebom L.A."/>
        </authorList>
    </citation>
    <scope>NUCLEOTIDE SEQUENCE</scope>
    <source>
        <strain evidence="4">DSM 44838</strain>
    </source>
</reference>
<dbReference type="Proteomes" id="UP001141629">
    <property type="component" value="Unassembled WGS sequence"/>
</dbReference>
<gene>
    <name evidence="4" type="ORF">H7K45_26840</name>
</gene>
<protein>
    <submittedName>
        <fullName evidence="4">PE-PPE domain-containing protein</fullName>
    </submittedName>
</protein>
<feature type="domain" description="PE-PPE" evidence="3">
    <location>
        <begin position="90"/>
        <end position="299"/>
    </location>
</feature>
<reference evidence="4" key="1">
    <citation type="submission" date="2020-07" db="EMBL/GenBank/DDBJ databases">
        <authorList>
            <person name="Pettersson B.M.F."/>
            <person name="Behra P.R.K."/>
            <person name="Ramesh M."/>
            <person name="Das S."/>
            <person name="Dasgupta S."/>
            <person name="Kirsebom L.A."/>
        </authorList>
    </citation>
    <scope>NUCLEOTIDE SEQUENCE</scope>
    <source>
        <strain evidence="4">DSM 44838</strain>
    </source>
</reference>
<feature type="region of interest" description="Disordered" evidence="1">
    <location>
        <begin position="352"/>
        <end position="499"/>
    </location>
</feature>
<keyword evidence="5" id="KW-1185">Reference proteome</keyword>
<dbReference type="InterPro" id="IPR013228">
    <property type="entry name" value="PE-PPE_C"/>
</dbReference>
<dbReference type="RefSeq" id="WP_263999152.1">
    <property type="nucleotide sequence ID" value="NZ_JACKVK010000013.1"/>
</dbReference>
<accession>A0A9X3C3C4</accession>
<evidence type="ECO:0000313" key="5">
    <source>
        <dbReference type="Proteomes" id="UP001141629"/>
    </source>
</evidence>
<sequence>MAKHRKSKARAARKATLTGVAVAGISGALVAGHATNVTAMSSVVDLANTVIGVGGLGDDTGARVPPKLSGTVVPEGYTYQGLQYDSGLNLAASRDAAIPLLNTAILDADDGQKIIVVGYSAGTLAVEQERRNLQQLDSSAAPSPEQLSFVQIASPFAPNGGIFARFPGIPLPGIVDAMGGGQPTRYDTTYVANEYDPYADFPAYFNPVSLLNSALAMRYAHPDEAYNPLIPGTSPAYVTTVQHTVAGTNTTDTYVLYYRALPLLAPLRQLATMTGLTPFSEPFISAVEPLLRLVVDMGYTDRVNANPCTTVPFSFITPPQNVITALAGVPGAISQGVTNLLSGGTAPTALPNPLGNLVPAPPAPSVEPQVKSSQARLSLVADSPTPTSTPEPVITASPTVTASTPSAPTSTPPTTTSNSTEATSHTSGDGLHPTLTSDGTKAVPGGTGKATGSGSSTGGTTTTTSTATTTEPTTESTGAAGTAGAGETGSGTAPKDAAA</sequence>
<dbReference type="EMBL" id="JACKVK010000013">
    <property type="protein sequence ID" value="MCV7424178.1"/>
    <property type="molecule type" value="Genomic_DNA"/>
</dbReference>
<evidence type="ECO:0000313" key="4">
    <source>
        <dbReference type="EMBL" id="MCV7424178.1"/>
    </source>
</evidence>
<feature type="compositionally biased region" description="Low complexity" evidence="1">
    <location>
        <begin position="395"/>
        <end position="427"/>
    </location>
</feature>
<dbReference type="Pfam" id="PF08237">
    <property type="entry name" value="PE-PPE"/>
    <property type="match status" value="1"/>
</dbReference>
<comment type="caution">
    <text evidence="4">The sequence shown here is derived from an EMBL/GenBank/DDBJ whole genome shotgun (WGS) entry which is preliminary data.</text>
</comment>
<feature type="signal peptide" evidence="2">
    <location>
        <begin position="1"/>
        <end position="23"/>
    </location>
</feature>
<dbReference type="AlphaFoldDB" id="A0A9X3C3C4"/>